<dbReference type="Pfam" id="PF03166">
    <property type="entry name" value="MH2"/>
    <property type="match status" value="1"/>
</dbReference>
<feature type="region of interest" description="Disordered" evidence="1">
    <location>
        <begin position="246"/>
        <end position="336"/>
    </location>
</feature>
<dbReference type="STRING" id="158441.A0A226EK98"/>
<dbReference type="Proteomes" id="UP000198287">
    <property type="component" value="Unassembled WGS sequence"/>
</dbReference>
<dbReference type="SMART" id="SM00524">
    <property type="entry name" value="DWB"/>
    <property type="match status" value="1"/>
</dbReference>
<feature type="compositionally biased region" description="Basic and acidic residues" evidence="1">
    <location>
        <begin position="323"/>
        <end position="336"/>
    </location>
</feature>
<dbReference type="PANTHER" id="PTHR22742:SF2">
    <property type="entry name" value="EXPANSION, ISOFORM A-RELATED"/>
    <property type="match status" value="1"/>
</dbReference>
<gene>
    <name evidence="3" type="ORF">Fcan01_08241</name>
</gene>
<evidence type="ECO:0000313" key="3">
    <source>
        <dbReference type="EMBL" id="OXA58062.1"/>
    </source>
</evidence>
<dbReference type="Gene3D" id="2.60.200.10">
    <property type="match status" value="1"/>
</dbReference>
<dbReference type="GO" id="GO:0051239">
    <property type="term" value="P:regulation of multicellular organismal process"/>
    <property type="evidence" value="ECO:0007669"/>
    <property type="project" value="UniProtKB-ARBA"/>
</dbReference>
<dbReference type="GO" id="GO:0050793">
    <property type="term" value="P:regulation of developmental process"/>
    <property type="evidence" value="ECO:0007669"/>
    <property type="project" value="UniProtKB-ARBA"/>
</dbReference>
<dbReference type="FunFam" id="2.60.200.10:FF:000006">
    <property type="entry name" value="Expansion, isoform A"/>
    <property type="match status" value="1"/>
</dbReference>
<dbReference type="InterPro" id="IPR001132">
    <property type="entry name" value="SMAD_dom_Dwarfin-type"/>
</dbReference>
<dbReference type="InterPro" id="IPR017855">
    <property type="entry name" value="SMAD-like_dom_sf"/>
</dbReference>
<name>A0A226EK98_FOLCA</name>
<dbReference type="InterPro" id="IPR008984">
    <property type="entry name" value="SMAD_FHA_dom_sf"/>
</dbReference>
<dbReference type="GO" id="GO:0006355">
    <property type="term" value="P:regulation of DNA-templated transcription"/>
    <property type="evidence" value="ECO:0007669"/>
    <property type="project" value="InterPro"/>
</dbReference>
<evidence type="ECO:0000259" key="2">
    <source>
        <dbReference type="PROSITE" id="PS51076"/>
    </source>
</evidence>
<dbReference type="GO" id="GO:0009791">
    <property type="term" value="P:post-embryonic development"/>
    <property type="evidence" value="ECO:0007669"/>
    <property type="project" value="UniProtKB-ARBA"/>
</dbReference>
<proteinExistence type="predicted"/>
<comment type="caution">
    <text evidence="3">The sequence shown here is derived from an EMBL/GenBank/DDBJ whole genome shotgun (WGS) entry which is preliminary data.</text>
</comment>
<dbReference type="PROSITE" id="PS51076">
    <property type="entry name" value="MH2"/>
    <property type="match status" value="1"/>
</dbReference>
<dbReference type="OMA" id="HEIGKPD"/>
<dbReference type="AlphaFoldDB" id="A0A226EK98"/>
<sequence length="490" mass="54917">MSTTCDMLIPPSYPSHFPDFDCFHLDIALDHIQEVLDKWEQIDDEIWSKVIIFERNRRVAKAYARAPVLTVNGSDDGFDGFRIGLNGFENPMRDSKTEDILRHVGHGIKIKMDDAGNILIKRVSKNPVYVKACADENAIANDASKLVNGALELDKPLKLFDMKKFTSNVSRELRRAYPDRRKLEMECVTAVAFVKHESQLLDCPCWIMIVNLVAMDLLKARIPPVKSPQGQNGDRAVVPNGVLLPAPIPVSGGQQDIRQRPKIPLPRDDEDDPYTLVGGSKNGRGDNVPPKLPPRDLNIPKPDYDESMEEPRIKPFLNSSRTNAKDKPQGKDRKYDDPYYCGLRARIPAFVQKAMPGRKKAEAEKREREAAAMRNGHVIIANGGYPPHPHMVGVPQRFGPPGPPIPGHPMMWHAKSVDSGMASIHSNPYADPHSIRKGHGLITDKYSWNNSTFAESETESIYSPIYGRLPMRNPNTFAPPRAVAYVGEWE</sequence>
<accession>A0A226EK98</accession>
<dbReference type="SUPFAM" id="SSF49879">
    <property type="entry name" value="SMAD/FHA domain"/>
    <property type="match status" value="1"/>
</dbReference>
<keyword evidence="4" id="KW-1185">Reference proteome</keyword>
<dbReference type="PANTHER" id="PTHR22742">
    <property type="entry name" value="EXPANSION, ISOFORM A-RELATED"/>
    <property type="match status" value="1"/>
</dbReference>
<evidence type="ECO:0000256" key="1">
    <source>
        <dbReference type="SAM" id="MobiDB-lite"/>
    </source>
</evidence>
<reference evidence="3 4" key="1">
    <citation type="submission" date="2015-12" db="EMBL/GenBank/DDBJ databases">
        <title>The genome of Folsomia candida.</title>
        <authorList>
            <person name="Faddeeva A."/>
            <person name="Derks M.F."/>
            <person name="Anvar Y."/>
            <person name="Smit S."/>
            <person name="Van Straalen N."/>
            <person name="Roelofs D."/>
        </authorList>
    </citation>
    <scope>NUCLEOTIDE SEQUENCE [LARGE SCALE GENOMIC DNA]</scope>
    <source>
        <strain evidence="3 4">VU population</strain>
        <tissue evidence="3">Whole body</tissue>
    </source>
</reference>
<evidence type="ECO:0000313" key="4">
    <source>
        <dbReference type="Proteomes" id="UP000198287"/>
    </source>
</evidence>
<organism evidence="3 4">
    <name type="scientific">Folsomia candida</name>
    <name type="common">Springtail</name>
    <dbReference type="NCBI Taxonomy" id="158441"/>
    <lineage>
        <taxon>Eukaryota</taxon>
        <taxon>Metazoa</taxon>
        <taxon>Ecdysozoa</taxon>
        <taxon>Arthropoda</taxon>
        <taxon>Hexapoda</taxon>
        <taxon>Collembola</taxon>
        <taxon>Entomobryomorpha</taxon>
        <taxon>Isotomoidea</taxon>
        <taxon>Isotomidae</taxon>
        <taxon>Proisotominae</taxon>
        <taxon>Folsomia</taxon>
    </lineage>
</organism>
<dbReference type="EMBL" id="LNIX01000003">
    <property type="protein sequence ID" value="OXA58062.1"/>
    <property type="molecule type" value="Genomic_DNA"/>
</dbReference>
<dbReference type="OrthoDB" id="5973987at2759"/>
<protein>
    <submittedName>
        <fullName evidence="3">Dwarfin sma-2</fullName>
    </submittedName>
</protein>
<feature type="domain" description="MH2" evidence="2">
    <location>
        <begin position="47"/>
        <end position="236"/>
    </location>
</feature>